<dbReference type="InterPro" id="IPR018639">
    <property type="entry name" value="DUF2062"/>
</dbReference>
<dbReference type="PANTHER" id="PTHR40547">
    <property type="entry name" value="SLL0298 PROTEIN"/>
    <property type="match status" value="1"/>
</dbReference>
<sequence>MFGRLLHDPNLWHLNRHSLAGGLGVGLFMAFMPMPFQMIPAAALAILFRVNMPIALAGVWVSNPLTMAPMLYFQYRVGLLIMGKGTRGGSFEPTLEWYWTELVNIWQPLLLGSVLCGLSASLAGYGLIHLLWRLNIRRHLRRRKEKRAARLAGRQSR</sequence>
<evidence type="ECO:0000259" key="2">
    <source>
        <dbReference type="Pfam" id="PF09835"/>
    </source>
</evidence>
<dbReference type="Proteomes" id="UP000199657">
    <property type="component" value="Unassembled WGS sequence"/>
</dbReference>
<keyword evidence="1" id="KW-0472">Membrane</keyword>
<evidence type="ECO:0000313" key="4">
    <source>
        <dbReference type="Proteomes" id="UP000199657"/>
    </source>
</evidence>
<dbReference type="STRING" id="406100.SAMN04488052_101547"/>
<feature type="transmembrane region" description="Helical" evidence="1">
    <location>
        <begin position="20"/>
        <end position="47"/>
    </location>
</feature>
<dbReference type="AlphaFoldDB" id="A0A1H8QF07"/>
<feature type="domain" description="DUF2062" evidence="2">
    <location>
        <begin position="2"/>
        <end position="139"/>
    </location>
</feature>
<protein>
    <recommendedName>
        <fullName evidence="2">DUF2062 domain-containing protein</fullName>
    </recommendedName>
</protein>
<reference evidence="3 4" key="1">
    <citation type="submission" date="2016-10" db="EMBL/GenBank/DDBJ databases">
        <authorList>
            <person name="de Groot N.N."/>
        </authorList>
    </citation>
    <scope>NUCLEOTIDE SEQUENCE [LARGE SCALE GENOMIC DNA]</scope>
    <source>
        <strain evidence="3 4">CGMCC 1.6291</strain>
    </source>
</reference>
<feature type="transmembrane region" description="Helical" evidence="1">
    <location>
        <begin position="54"/>
        <end position="75"/>
    </location>
</feature>
<dbReference type="PANTHER" id="PTHR40547:SF1">
    <property type="entry name" value="SLL0298 PROTEIN"/>
    <property type="match status" value="1"/>
</dbReference>
<accession>A0A1H8QF07</accession>
<proteinExistence type="predicted"/>
<keyword evidence="4" id="KW-1185">Reference proteome</keyword>
<evidence type="ECO:0000313" key="3">
    <source>
        <dbReference type="EMBL" id="SEO52825.1"/>
    </source>
</evidence>
<dbReference type="EMBL" id="FOEG01000001">
    <property type="protein sequence ID" value="SEO52825.1"/>
    <property type="molecule type" value="Genomic_DNA"/>
</dbReference>
<feature type="transmembrane region" description="Helical" evidence="1">
    <location>
        <begin position="105"/>
        <end position="132"/>
    </location>
</feature>
<organism evidence="3 4">
    <name type="scientific">Aquisalimonas asiatica</name>
    <dbReference type="NCBI Taxonomy" id="406100"/>
    <lineage>
        <taxon>Bacteria</taxon>
        <taxon>Pseudomonadati</taxon>
        <taxon>Pseudomonadota</taxon>
        <taxon>Gammaproteobacteria</taxon>
        <taxon>Chromatiales</taxon>
        <taxon>Ectothiorhodospiraceae</taxon>
        <taxon>Aquisalimonas</taxon>
    </lineage>
</organism>
<name>A0A1H8QF07_9GAMM</name>
<gene>
    <name evidence="3" type="ORF">SAMN04488052_101547</name>
</gene>
<dbReference type="Pfam" id="PF09835">
    <property type="entry name" value="DUF2062"/>
    <property type="match status" value="1"/>
</dbReference>
<keyword evidence="1" id="KW-0812">Transmembrane</keyword>
<keyword evidence="1" id="KW-1133">Transmembrane helix</keyword>
<evidence type="ECO:0000256" key="1">
    <source>
        <dbReference type="SAM" id="Phobius"/>
    </source>
</evidence>